<evidence type="ECO:0000313" key="2">
    <source>
        <dbReference type="EMBL" id="KAA8572977.1"/>
    </source>
</evidence>
<feature type="compositionally biased region" description="Polar residues" evidence="1">
    <location>
        <begin position="67"/>
        <end position="76"/>
    </location>
</feature>
<evidence type="ECO:0000256" key="1">
    <source>
        <dbReference type="SAM" id="MobiDB-lite"/>
    </source>
</evidence>
<dbReference type="Proteomes" id="UP000322873">
    <property type="component" value="Unassembled WGS sequence"/>
</dbReference>
<organism evidence="2 3">
    <name type="scientific">Monilinia fructicola</name>
    <name type="common">Brown rot fungus</name>
    <name type="synonym">Ciboria fructicola</name>
    <dbReference type="NCBI Taxonomy" id="38448"/>
    <lineage>
        <taxon>Eukaryota</taxon>
        <taxon>Fungi</taxon>
        <taxon>Dikarya</taxon>
        <taxon>Ascomycota</taxon>
        <taxon>Pezizomycotina</taxon>
        <taxon>Leotiomycetes</taxon>
        <taxon>Helotiales</taxon>
        <taxon>Sclerotiniaceae</taxon>
        <taxon>Monilinia</taxon>
    </lineage>
</organism>
<feature type="region of interest" description="Disordered" evidence="1">
    <location>
        <begin position="1"/>
        <end position="96"/>
    </location>
</feature>
<feature type="compositionally biased region" description="Polar residues" evidence="1">
    <location>
        <begin position="1"/>
        <end position="11"/>
    </location>
</feature>
<feature type="compositionally biased region" description="Basic and acidic residues" evidence="1">
    <location>
        <begin position="29"/>
        <end position="40"/>
    </location>
</feature>
<accession>A0A5M9JWE3</accession>
<sequence>MKNSNTTANKKGSSRIHTYMHTSVQTRSAENRARASRIQDAEFEIPALHTHAQISSTNPNKQEHPARSQTKTTTPRDPSPQTPIPNPDSKLIYRPRTGTYLAASNHHLAPIRCRGCTLLVPVLVQPAANSQQPTANSQQPTANSELWNV</sequence>
<gene>
    <name evidence="2" type="ORF">EYC84_003522</name>
</gene>
<feature type="region of interest" description="Disordered" evidence="1">
    <location>
        <begin position="129"/>
        <end position="149"/>
    </location>
</feature>
<evidence type="ECO:0000313" key="3">
    <source>
        <dbReference type="Proteomes" id="UP000322873"/>
    </source>
</evidence>
<protein>
    <submittedName>
        <fullName evidence="2">Uncharacterized protein</fullName>
    </submittedName>
</protein>
<comment type="caution">
    <text evidence="2">The sequence shown here is derived from an EMBL/GenBank/DDBJ whole genome shotgun (WGS) entry which is preliminary data.</text>
</comment>
<feature type="compositionally biased region" description="Pro residues" evidence="1">
    <location>
        <begin position="77"/>
        <end position="86"/>
    </location>
</feature>
<proteinExistence type="predicted"/>
<reference evidence="2 3" key="1">
    <citation type="submission" date="2019-06" db="EMBL/GenBank/DDBJ databases">
        <title>Genome Sequence of the Brown Rot Fungal Pathogen Monilinia fructicola.</title>
        <authorList>
            <person name="De Miccolis Angelini R.M."/>
            <person name="Landi L."/>
            <person name="Abate D."/>
            <person name="Pollastro S."/>
            <person name="Romanazzi G."/>
            <person name="Faretra F."/>
        </authorList>
    </citation>
    <scope>NUCLEOTIDE SEQUENCE [LARGE SCALE GENOMIC DNA]</scope>
    <source>
        <strain evidence="2 3">Mfrc123</strain>
    </source>
</reference>
<name>A0A5M9JWE3_MONFR</name>
<dbReference type="EMBL" id="VICG01000004">
    <property type="protein sequence ID" value="KAA8572977.1"/>
    <property type="molecule type" value="Genomic_DNA"/>
</dbReference>
<dbReference type="AlphaFoldDB" id="A0A5M9JWE3"/>
<keyword evidence="3" id="KW-1185">Reference proteome</keyword>